<accession>A0ABP5FN57</accession>
<evidence type="ECO:0000313" key="1">
    <source>
        <dbReference type="EMBL" id="GAA2030530.1"/>
    </source>
</evidence>
<comment type="caution">
    <text evidence="1">The sequence shown here is derived from an EMBL/GenBank/DDBJ whole genome shotgun (WGS) entry which is preliminary data.</text>
</comment>
<sequence>MKPPVLEHGGGYVFWAPGTKGRCPAGVRGTKMIAKADCRPRRDDLLWLTDAPGWPLSPITGPER</sequence>
<organism evidence="1 2">
    <name type="scientific">Catenulispora yoronensis</name>
    <dbReference type="NCBI Taxonomy" id="450799"/>
    <lineage>
        <taxon>Bacteria</taxon>
        <taxon>Bacillati</taxon>
        <taxon>Actinomycetota</taxon>
        <taxon>Actinomycetes</taxon>
        <taxon>Catenulisporales</taxon>
        <taxon>Catenulisporaceae</taxon>
        <taxon>Catenulispora</taxon>
    </lineage>
</organism>
<gene>
    <name evidence="1" type="ORF">GCM10009839_32850</name>
</gene>
<dbReference type="Proteomes" id="UP001500751">
    <property type="component" value="Unassembled WGS sequence"/>
</dbReference>
<reference evidence="2" key="1">
    <citation type="journal article" date="2019" name="Int. J. Syst. Evol. Microbiol.">
        <title>The Global Catalogue of Microorganisms (GCM) 10K type strain sequencing project: providing services to taxonomists for standard genome sequencing and annotation.</title>
        <authorList>
            <consortium name="The Broad Institute Genomics Platform"/>
            <consortium name="The Broad Institute Genome Sequencing Center for Infectious Disease"/>
            <person name="Wu L."/>
            <person name="Ma J."/>
        </authorList>
    </citation>
    <scope>NUCLEOTIDE SEQUENCE [LARGE SCALE GENOMIC DNA]</scope>
    <source>
        <strain evidence="2">JCM 16014</strain>
    </source>
</reference>
<protein>
    <submittedName>
        <fullName evidence="1">Uncharacterized protein</fullName>
    </submittedName>
</protein>
<proteinExistence type="predicted"/>
<dbReference type="EMBL" id="BAAAQN010000016">
    <property type="protein sequence ID" value="GAA2030530.1"/>
    <property type="molecule type" value="Genomic_DNA"/>
</dbReference>
<name>A0ABP5FN57_9ACTN</name>
<evidence type="ECO:0000313" key="2">
    <source>
        <dbReference type="Proteomes" id="UP001500751"/>
    </source>
</evidence>
<keyword evidence="2" id="KW-1185">Reference proteome</keyword>